<evidence type="ECO:0000313" key="5">
    <source>
        <dbReference type="Ensembl" id="ENSGMOP00000022885.1"/>
    </source>
</evidence>
<dbReference type="Proteomes" id="UP000694546">
    <property type="component" value="Chromosome 21"/>
</dbReference>
<protein>
    <submittedName>
        <fullName evidence="5">Uncharacterized protein</fullName>
    </submittedName>
</protein>
<dbReference type="Ensembl" id="ENSGMOT00000046754.1">
    <property type="protein sequence ID" value="ENSGMOP00000022885.1"/>
    <property type="gene ID" value="ENSGMOG00000024526.1"/>
</dbReference>
<keyword evidence="3" id="KW-0677">Repeat</keyword>
<reference evidence="5" key="2">
    <citation type="submission" date="2025-09" db="UniProtKB">
        <authorList>
            <consortium name="Ensembl"/>
        </authorList>
    </citation>
    <scope>IDENTIFICATION</scope>
</reference>
<evidence type="ECO:0000256" key="4">
    <source>
        <dbReference type="ARBA" id="ARBA00023136"/>
    </source>
</evidence>
<evidence type="ECO:0000256" key="3">
    <source>
        <dbReference type="ARBA" id="ARBA00022737"/>
    </source>
</evidence>
<keyword evidence="4" id="KW-0472">Membrane</keyword>
<keyword evidence="2" id="KW-0597">Phosphoprotein</keyword>
<sequence length="75" mass="8929">SLCSHKVRKLKETLTTVQQLDKNMSSLRSWLSRVEAQLYRPVSYSVCHHQEVQHRLAENQRWRAICALALDRRLR</sequence>
<evidence type="ECO:0000313" key="6">
    <source>
        <dbReference type="Proteomes" id="UP000694546"/>
    </source>
</evidence>
<organism evidence="5 6">
    <name type="scientific">Gadus morhua</name>
    <name type="common">Atlantic cod</name>
    <dbReference type="NCBI Taxonomy" id="8049"/>
    <lineage>
        <taxon>Eukaryota</taxon>
        <taxon>Metazoa</taxon>
        <taxon>Chordata</taxon>
        <taxon>Craniata</taxon>
        <taxon>Vertebrata</taxon>
        <taxon>Euteleostomi</taxon>
        <taxon>Actinopterygii</taxon>
        <taxon>Neopterygii</taxon>
        <taxon>Teleostei</taxon>
        <taxon>Neoteleostei</taxon>
        <taxon>Acanthomorphata</taxon>
        <taxon>Zeiogadaria</taxon>
        <taxon>Gadariae</taxon>
        <taxon>Gadiformes</taxon>
        <taxon>Gadoidei</taxon>
        <taxon>Gadidae</taxon>
        <taxon>Gadus</taxon>
    </lineage>
</organism>
<dbReference type="GeneTree" id="ENSGT00940000154656"/>
<reference evidence="5" key="1">
    <citation type="submission" date="2025-08" db="UniProtKB">
        <authorList>
            <consortium name="Ensembl"/>
        </authorList>
    </citation>
    <scope>IDENTIFICATION</scope>
</reference>
<dbReference type="OMA" id="LWIQNEY"/>
<evidence type="ECO:0000256" key="1">
    <source>
        <dbReference type="ARBA" id="ARBA00004308"/>
    </source>
</evidence>
<dbReference type="PANTHER" id="PTHR14514:SF4">
    <property type="entry name" value="NESPRIN-2"/>
    <property type="match status" value="1"/>
</dbReference>
<dbReference type="SUPFAM" id="SSF46966">
    <property type="entry name" value="Spectrin repeat"/>
    <property type="match status" value="1"/>
</dbReference>
<evidence type="ECO:0000256" key="2">
    <source>
        <dbReference type="ARBA" id="ARBA00022553"/>
    </source>
</evidence>
<proteinExistence type="predicted"/>
<comment type="subcellular location">
    <subcellularLocation>
        <location evidence="1">Endomembrane system</location>
    </subcellularLocation>
</comment>
<accession>A0A8C4ZWB6</accession>
<dbReference type="PANTHER" id="PTHR14514">
    <property type="entry name" value="PKA ANCHORING PROTEIN"/>
    <property type="match status" value="1"/>
</dbReference>
<keyword evidence="6" id="KW-1185">Reference proteome</keyword>
<name>A0A8C4ZWB6_GADMO</name>
<dbReference type="AlphaFoldDB" id="A0A8C4ZWB6"/>